<dbReference type="HOGENOM" id="CLU_018614_3_0_9"/>
<evidence type="ECO:0000256" key="7">
    <source>
        <dbReference type="ARBA" id="ARBA00023065"/>
    </source>
</evidence>
<keyword evidence="2 9" id="KW-1003">Cell membrane</keyword>
<keyword evidence="5 9" id="KW-0630">Potassium</keyword>
<feature type="transmembrane region" description="Helical" evidence="9">
    <location>
        <begin position="132"/>
        <end position="154"/>
    </location>
</feature>
<organism evidence="10 11">
    <name type="scientific">Hungatella hathewayi WAL-18680</name>
    <dbReference type="NCBI Taxonomy" id="742737"/>
    <lineage>
        <taxon>Bacteria</taxon>
        <taxon>Bacillati</taxon>
        <taxon>Bacillota</taxon>
        <taxon>Clostridia</taxon>
        <taxon>Lachnospirales</taxon>
        <taxon>Lachnospiraceae</taxon>
        <taxon>Hungatella</taxon>
    </lineage>
</organism>
<dbReference type="PATRIC" id="fig|742737.3.peg.3756"/>
<evidence type="ECO:0000256" key="4">
    <source>
        <dbReference type="ARBA" id="ARBA00022692"/>
    </source>
</evidence>
<comment type="caution">
    <text evidence="10">The sequence shown here is derived from an EMBL/GenBank/DDBJ whole genome shotgun (WGS) entry which is preliminary data.</text>
</comment>
<dbReference type="HAMAP" id="MF_00275">
    <property type="entry name" value="KdpA"/>
    <property type="match status" value="1"/>
</dbReference>
<feature type="transmembrane region" description="Helical" evidence="9">
    <location>
        <begin position="462"/>
        <end position="483"/>
    </location>
</feature>
<evidence type="ECO:0000313" key="11">
    <source>
        <dbReference type="Proteomes" id="UP000005384"/>
    </source>
</evidence>
<evidence type="ECO:0000256" key="9">
    <source>
        <dbReference type="HAMAP-Rule" id="MF_00275"/>
    </source>
</evidence>
<dbReference type="AlphaFoldDB" id="G5IJU8"/>
<keyword evidence="6 9" id="KW-1133">Transmembrane helix</keyword>
<feature type="transmembrane region" description="Helical" evidence="9">
    <location>
        <begin position="290"/>
        <end position="311"/>
    </location>
</feature>
<dbReference type="Pfam" id="PF03814">
    <property type="entry name" value="KdpA"/>
    <property type="match status" value="1"/>
</dbReference>
<feature type="transmembrane region" description="Helical" evidence="9">
    <location>
        <begin position="525"/>
        <end position="550"/>
    </location>
</feature>
<feature type="transmembrane region" description="Helical" evidence="9">
    <location>
        <begin position="318"/>
        <end position="339"/>
    </location>
</feature>
<evidence type="ECO:0000313" key="10">
    <source>
        <dbReference type="EMBL" id="EHI58317.1"/>
    </source>
</evidence>
<keyword evidence="3 9" id="KW-0633">Potassium transport</keyword>
<dbReference type="PANTHER" id="PTHR30607">
    <property type="entry name" value="POTASSIUM-TRANSPORTING ATPASE A CHAIN"/>
    <property type="match status" value="1"/>
</dbReference>
<dbReference type="EMBL" id="ADLN01000104">
    <property type="protein sequence ID" value="EHI58317.1"/>
    <property type="molecule type" value="Genomic_DNA"/>
</dbReference>
<gene>
    <name evidence="9" type="primary">kdpA</name>
    <name evidence="10" type="ORF">HMPREF9473_03775</name>
</gene>
<feature type="transmembrane region" description="Helical" evidence="9">
    <location>
        <begin position="571"/>
        <end position="594"/>
    </location>
</feature>
<dbReference type="RefSeq" id="WP_006781766.1">
    <property type="nucleotide sequence ID" value="NZ_CP040506.1"/>
</dbReference>
<reference evidence="10 11" key="1">
    <citation type="submission" date="2011-08" db="EMBL/GenBank/DDBJ databases">
        <title>The Genome Sequence of Clostridium hathewayi WAL-18680.</title>
        <authorList>
            <consortium name="The Broad Institute Genome Sequencing Platform"/>
            <person name="Earl A."/>
            <person name="Ward D."/>
            <person name="Feldgarden M."/>
            <person name="Gevers D."/>
            <person name="Finegold S.M."/>
            <person name="Summanen P.H."/>
            <person name="Molitoris D.R."/>
            <person name="Song M."/>
            <person name="Daigneault M."/>
            <person name="Allen-Vercoe E."/>
            <person name="Young S.K."/>
            <person name="Zeng Q."/>
            <person name="Gargeya S."/>
            <person name="Fitzgerald M."/>
            <person name="Haas B."/>
            <person name="Abouelleil A."/>
            <person name="Alvarado L."/>
            <person name="Arachchi H.M."/>
            <person name="Berlin A."/>
            <person name="Brown A."/>
            <person name="Chapman S.B."/>
            <person name="Chen Z."/>
            <person name="Dunbar C."/>
            <person name="Freedman E."/>
            <person name="Gearin G."/>
            <person name="Gellesch M."/>
            <person name="Goldberg J."/>
            <person name="Griggs A."/>
            <person name="Gujja S."/>
            <person name="Heiman D."/>
            <person name="Howarth C."/>
            <person name="Larson L."/>
            <person name="Lui A."/>
            <person name="MacDonald P.J.P."/>
            <person name="Montmayeur A."/>
            <person name="Murphy C."/>
            <person name="Neiman D."/>
            <person name="Pearson M."/>
            <person name="Priest M."/>
            <person name="Roberts A."/>
            <person name="Saif S."/>
            <person name="Shea T."/>
            <person name="Shenoy N."/>
            <person name="Sisk P."/>
            <person name="Stolte C."/>
            <person name="Sykes S."/>
            <person name="Wortman J."/>
            <person name="Nusbaum C."/>
            <person name="Birren B."/>
        </authorList>
    </citation>
    <scope>NUCLEOTIDE SEQUENCE [LARGE SCALE GENOMIC DNA]</scope>
    <source>
        <strain evidence="10 11">WAL-18680</strain>
    </source>
</reference>
<comment type="function">
    <text evidence="9">Part of the high-affinity ATP-driven potassium transport (or Kdp) system, which catalyzes the hydrolysis of ATP coupled with the electrogenic transport of potassium into the cytoplasm. This subunit binds the extracellular potassium ions and delivers the ions to the membrane domain of KdpB through an intramembrane tunnel.</text>
</comment>
<dbReference type="NCBIfam" id="TIGR00680">
    <property type="entry name" value="kdpA"/>
    <property type="match status" value="1"/>
</dbReference>
<dbReference type="Proteomes" id="UP000005384">
    <property type="component" value="Unassembled WGS sequence"/>
</dbReference>
<name>G5IJU8_9FIRM</name>
<dbReference type="OrthoDB" id="9763796at2"/>
<dbReference type="InterPro" id="IPR004623">
    <property type="entry name" value="KdpA"/>
</dbReference>
<proteinExistence type="inferred from homology"/>
<dbReference type="PANTHER" id="PTHR30607:SF2">
    <property type="entry name" value="POTASSIUM-TRANSPORTING ATPASE POTASSIUM-BINDING SUBUNIT"/>
    <property type="match status" value="1"/>
</dbReference>
<protein>
    <recommendedName>
        <fullName evidence="9">Potassium-transporting ATPase potassium-binding subunit</fullName>
    </recommendedName>
    <alternativeName>
        <fullName evidence="9">ATP phosphohydrolase [potassium-transporting] A chain</fullName>
    </alternativeName>
    <alternativeName>
        <fullName evidence="9">Potassium-binding and translocating subunit A</fullName>
    </alternativeName>
    <alternativeName>
        <fullName evidence="9">Potassium-translocating ATPase A chain</fullName>
    </alternativeName>
</protein>
<evidence type="ECO:0000256" key="6">
    <source>
        <dbReference type="ARBA" id="ARBA00022989"/>
    </source>
</evidence>
<sequence length="605" mass="64111">MAAFIQYVVYFIILVALAIPLGAYIGKVMRGEHVFLSCICGPCERLVYRIMGIDSKEDMNAKTYALSAVLFNVIGFFVLFVMLLIQGILPLNPEKISGNSWHLAFNTAVSFMTNTNWQAYSGETALSYFSQMMGLTVQNFVSAACGMAVLFAIIRGFTRVKAKGLGNFWVDLTRSVLYILMPISMAGAILLASQGVVQSFHAYDEVELLEPMAADAEGNVIEGAVIDVEQGTVTVDGTPVEGASIITKQMVPLGPAASQIAIKQLGTNGGGFFGLNSTHPFENPTIFSNLIEMLFLLLIPVSLCFTFGACVRDKRQGIAIFAAMMIMLVAFTAVCGVSEQNGTPQLSQNGAVAMESTDGTAGGNMEGKETRFGIATSVTWAAWTTAASNGSVNSMHDSYTPLGGLVPMLQMQLGEVIFGGVGCGLYGMLAFAILAVFVAGLMVGRTPEYLGKKIEPFEMKMAALCCLATPLVILLFSGIATLVPSTVESLNNPGAHGLSEILYTYSSGGGNNGSAFAGFNANTPFINVTMGLTMLGARFIPMLTMIYAAGSLAAKKKVAVTAGTLSTCNGLFVFLLVFVVLLVGALSFFPALSLGPIAEYFQMMA</sequence>
<evidence type="ECO:0000256" key="1">
    <source>
        <dbReference type="ARBA" id="ARBA00022448"/>
    </source>
</evidence>
<accession>G5IJU8</accession>
<dbReference type="PIRSF" id="PIRSF001294">
    <property type="entry name" value="K_ATPaseA"/>
    <property type="match status" value="1"/>
</dbReference>
<comment type="subcellular location">
    <subcellularLocation>
        <location evidence="9">Cell membrane</location>
        <topology evidence="9">Multi-pass membrane protein</topology>
    </subcellularLocation>
</comment>
<dbReference type="GO" id="GO:0030955">
    <property type="term" value="F:potassium ion binding"/>
    <property type="evidence" value="ECO:0007669"/>
    <property type="project" value="UniProtKB-UniRule"/>
</dbReference>
<keyword evidence="4 9" id="KW-0812">Transmembrane</keyword>
<feature type="transmembrane region" description="Helical" evidence="9">
    <location>
        <begin position="175"/>
        <end position="197"/>
    </location>
</feature>
<feature type="transmembrane region" description="Helical" evidence="9">
    <location>
        <begin position="7"/>
        <end position="26"/>
    </location>
</feature>
<evidence type="ECO:0000256" key="8">
    <source>
        <dbReference type="ARBA" id="ARBA00023136"/>
    </source>
</evidence>
<evidence type="ECO:0000256" key="3">
    <source>
        <dbReference type="ARBA" id="ARBA00022538"/>
    </source>
</evidence>
<dbReference type="GO" id="GO:0005886">
    <property type="term" value="C:plasma membrane"/>
    <property type="evidence" value="ECO:0007669"/>
    <property type="project" value="UniProtKB-SubCell"/>
</dbReference>
<evidence type="ECO:0000256" key="2">
    <source>
        <dbReference type="ARBA" id="ARBA00022475"/>
    </source>
</evidence>
<keyword evidence="11" id="KW-1185">Reference proteome</keyword>
<keyword evidence="1 9" id="KW-0813">Transport</keyword>
<dbReference type="GO" id="GO:0008556">
    <property type="term" value="F:P-type potassium transmembrane transporter activity"/>
    <property type="evidence" value="ECO:0007669"/>
    <property type="project" value="InterPro"/>
</dbReference>
<keyword evidence="7 9" id="KW-0406">Ion transport</keyword>
<feature type="transmembrane region" description="Helical" evidence="9">
    <location>
        <begin position="64"/>
        <end position="89"/>
    </location>
</feature>
<feature type="transmembrane region" description="Helical" evidence="9">
    <location>
        <begin position="416"/>
        <end position="441"/>
    </location>
</feature>
<evidence type="ECO:0000256" key="5">
    <source>
        <dbReference type="ARBA" id="ARBA00022958"/>
    </source>
</evidence>
<keyword evidence="8 9" id="KW-0472">Membrane</keyword>
<comment type="subunit">
    <text evidence="9">The system is composed of three essential subunits: KdpA, KdpB and KdpC.</text>
</comment>
<comment type="similarity">
    <text evidence="9">Belongs to the KdpA family.</text>
</comment>